<dbReference type="Pfam" id="PF13503">
    <property type="entry name" value="DUF4123"/>
    <property type="match status" value="1"/>
</dbReference>
<comment type="caution">
    <text evidence="2">The sequence shown here is derived from an EMBL/GenBank/DDBJ whole genome shotgun (WGS) entry which is preliminary data.</text>
</comment>
<dbReference type="EMBL" id="JALJZU010000001">
    <property type="protein sequence ID" value="MCP2006890.1"/>
    <property type="molecule type" value="Genomic_DNA"/>
</dbReference>
<proteinExistence type="predicted"/>
<sequence length="275" mass="31256">MLIDTYHEDWLTDLHERASQLDEHAQIYLLIDGVFVPGLYRQVRKAVPAMEMTLLFETLPSCSDKVRDVSPFLVRYDATLSGLEKILGHCSGSPMVSAVETKETLEQLTERLAAWCVIYSDGQRFNFRFPDTRRLPGIFSALRADQRAQLAGPATRWAYIDREGGWKELPVPMLDGPVAQGRPELDDGQFGMMVSDNEVESMLVRISRRQHLPDAKPSHLHATISQALRIAETQTLDDNLLIDWCEECLIHSVLPDEIVMAKRMIEWRHSVAAIE</sequence>
<protein>
    <submittedName>
        <fullName evidence="2">DUF4123 domain-containing protein</fullName>
    </submittedName>
</protein>
<evidence type="ECO:0000313" key="4">
    <source>
        <dbReference type="Proteomes" id="UP001155901"/>
    </source>
</evidence>
<evidence type="ECO:0000313" key="5">
    <source>
        <dbReference type="Proteomes" id="UP001162889"/>
    </source>
</evidence>
<dbReference type="Proteomes" id="UP001155901">
    <property type="component" value="Unassembled WGS sequence"/>
</dbReference>
<dbReference type="InterPro" id="IPR025391">
    <property type="entry name" value="DUF4123"/>
</dbReference>
<dbReference type="Proteomes" id="UP001162889">
    <property type="component" value="Unassembled WGS sequence"/>
</dbReference>
<dbReference type="EMBL" id="JAHTGR010000001">
    <property type="protein sequence ID" value="MBV6319303.1"/>
    <property type="molecule type" value="Genomic_DNA"/>
</dbReference>
<evidence type="ECO:0000259" key="1">
    <source>
        <dbReference type="Pfam" id="PF13503"/>
    </source>
</evidence>
<keyword evidence="5" id="KW-1185">Reference proteome</keyword>
<dbReference type="AlphaFoldDB" id="A0AA41L0R0"/>
<organism evidence="2 4">
    <name type="scientific">Duganella violaceipulchra</name>
    <dbReference type="NCBI Taxonomy" id="2849652"/>
    <lineage>
        <taxon>Bacteria</taxon>
        <taxon>Pseudomonadati</taxon>
        <taxon>Pseudomonadota</taxon>
        <taxon>Betaproteobacteria</taxon>
        <taxon>Burkholderiales</taxon>
        <taxon>Oxalobacteraceae</taxon>
        <taxon>Telluria group</taxon>
        <taxon>Duganella</taxon>
    </lineage>
</organism>
<reference evidence="3" key="2">
    <citation type="submission" date="2022-03" db="EMBL/GenBank/DDBJ databases">
        <title>Genome Encyclopedia of Bacteria and Archaea VI: Functional Genomics of Type Strains.</title>
        <authorList>
            <person name="Whitman W."/>
        </authorList>
    </citation>
    <scope>NUCLEOTIDE SEQUENCE</scope>
    <source>
        <strain evidence="3">HSC-15S17</strain>
    </source>
</reference>
<reference evidence="2" key="1">
    <citation type="submission" date="2021-07" db="EMBL/GenBank/DDBJ databases">
        <title>Characterization of violacein-producing bacteria and related species.</title>
        <authorList>
            <person name="Wilson H.S."/>
            <person name="De Leon M.E."/>
        </authorList>
    </citation>
    <scope>NUCLEOTIDE SEQUENCE</scope>
    <source>
        <strain evidence="2">HSC-15S17</strain>
    </source>
</reference>
<accession>A0AA41L0R0</accession>
<gene>
    <name evidence="2" type="ORF">KVP70_00015</name>
    <name evidence="3" type="ORF">L1274_000578</name>
</gene>
<dbReference type="RefSeq" id="WP_217939987.1">
    <property type="nucleotide sequence ID" value="NZ_JAHTGR010000001.1"/>
</dbReference>
<evidence type="ECO:0000313" key="3">
    <source>
        <dbReference type="EMBL" id="MCP2006890.1"/>
    </source>
</evidence>
<evidence type="ECO:0000313" key="2">
    <source>
        <dbReference type="EMBL" id="MBV6319303.1"/>
    </source>
</evidence>
<name>A0AA41L0R0_9BURK</name>
<feature type="domain" description="DUF4123" evidence="1">
    <location>
        <begin position="27"/>
        <end position="149"/>
    </location>
</feature>